<proteinExistence type="inferred from homology"/>
<evidence type="ECO:0000256" key="1">
    <source>
        <dbReference type="ARBA" id="ARBA00001946"/>
    </source>
</evidence>
<keyword evidence="5" id="KW-0460">Magnesium</keyword>
<dbReference type="SUPFAM" id="SSF55811">
    <property type="entry name" value="Nudix"/>
    <property type="match status" value="1"/>
</dbReference>
<dbReference type="EMBL" id="AP011762">
    <property type="protein sequence ID" value="BAL56954.1"/>
    <property type="molecule type" value="Genomic_DNA"/>
</dbReference>
<accession>H5SLB8</accession>
<dbReference type="PROSITE" id="PS51462">
    <property type="entry name" value="NUDIX"/>
    <property type="match status" value="1"/>
</dbReference>
<comment type="cofactor">
    <cofactor evidence="1">
        <name>Mg(2+)</name>
        <dbReference type="ChEBI" id="CHEBI:18420"/>
    </cofactor>
</comment>
<dbReference type="Gene3D" id="3.90.79.10">
    <property type="entry name" value="Nucleoside Triphosphate Pyrophosphohydrolase"/>
    <property type="match status" value="1"/>
</dbReference>
<evidence type="ECO:0000256" key="4">
    <source>
        <dbReference type="ARBA" id="ARBA00022801"/>
    </source>
</evidence>
<dbReference type="PANTHER" id="PTHR43758">
    <property type="entry name" value="7,8-DIHYDRO-8-OXOGUANINE TRIPHOSPHATASE"/>
    <property type="match status" value="1"/>
</dbReference>
<organism evidence="7">
    <name type="scientific">uncultured Chloroflexota bacterium</name>
    <dbReference type="NCBI Taxonomy" id="166587"/>
    <lineage>
        <taxon>Bacteria</taxon>
        <taxon>Bacillati</taxon>
        <taxon>Chloroflexota</taxon>
        <taxon>environmental samples</taxon>
    </lineage>
</organism>
<dbReference type="AlphaFoldDB" id="H5SLB8"/>
<reference evidence="7" key="2">
    <citation type="journal article" date="2012" name="PLoS ONE">
        <title>A Deeply Branching Thermophilic Bacterium with an Ancient Acetyl-CoA Pathway Dominates a Subsurface Ecosystem.</title>
        <authorList>
            <person name="Takami H."/>
            <person name="Noguchi H."/>
            <person name="Takaki Y."/>
            <person name="Uchiyama I."/>
            <person name="Toyoda A."/>
            <person name="Nishi S."/>
            <person name="Chee G.-J."/>
            <person name="Arai W."/>
            <person name="Nunoura T."/>
            <person name="Itoh T."/>
            <person name="Hattori M."/>
            <person name="Takai K."/>
        </authorList>
    </citation>
    <scope>NUCLEOTIDE SEQUENCE</scope>
</reference>
<evidence type="ECO:0000256" key="2">
    <source>
        <dbReference type="ARBA" id="ARBA00005582"/>
    </source>
</evidence>
<protein>
    <submittedName>
        <fullName evidence="7">NUDIX hydrolase</fullName>
    </submittedName>
</protein>
<dbReference type="GO" id="GO:0016818">
    <property type="term" value="F:hydrolase activity, acting on acid anhydrides, in phosphorus-containing anhydrides"/>
    <property type="evidence" value="ECO:0007669"/>
    <property type="project" value="TreeGrafter"/>
</dbReference>
<evidence type="ECO:0000313" key="7">
    <source>
        <dbReference type="EMBL" id="BAL56954.1"/>
    </source>
</evidence>
<keyword evidence="3" id="KW-0479">Metal-binding</keyword>
<dbReference type="InterPro" id="IPR020084">
    <property type="entry name" value="NUDIX_hydrolase_CS"/>
</dbReference>
<reference evidence="7" key="1">
    <citation type="journal article" date="2005" name="Environ. Microbiol.">
        <title>Genetic and functional properties of uncultivated thermophilic crenarchaeotes from a subsurface gold mine as revealed by analysis of genome fragments.</title>
        <authorList>
            <person name="Nunoura T."/>
            <person name="Hirayama H."/>
            <person name="Takami H."/>
            <person name="Oida H."/>
            <person name="Nishi S."/>
            <person name="Shimamura S."/>
            <person name="Suzuki Y."/>
            <person name="Inagaki F."/>
            <person name="Takai K."/>
            <person name="Nealson K.H."/>
            <person name="Horikoshi K."/>
        </authorList>
    </citation>
    <scope>NUCLEOTIDE SEQUENCE</scope>
</reference>
<gene>
    <name evidence="7" type="ORF">HGMM_F45G04C27</name>
</gene>
<evidence type="ECO:0000256" key="3">
    <source>
        <dbReference type="ARBA" id="ARBA00022723"/>
    </source>
</evidence>
<keyword evidence="4 7" id="KW-0378">Hydrolase</keyword>
<name>H5SLB8_9CHLR</name>
<evidence type="ECO:0000259" key="6">
    <source>
        <dbReference type="PROSITE" id="PS51462"/>
    </source>
</evidence>
<dbReference type="Pfam" id="PF00293">
    <property type="entry name" value="NUDIX"/>
    <property type="match status" value="1"/>
</dbReference>
<dbReference type="GO" id="GO:0046872">
    <property type="term" value="F:metal ion binding"/>
    <property type="evidence" value="ECO:0007669"/>
    <property type="project" value="UniProtKB-KW"/>
</dbReference>
<dbReference type="InterPro" id="IPR015797">
    <property type="entry name" value="NUDIX_hydrolase-like_dom_sf"/>
</dbReference>
<sequence length="167" mass="19025">MPASDQGVTLDRYLLIPRTAIFLRRGDEYLLLKGAPHKRLWANRYNGLGGHVERGEDVLHAARRELQEEAGLEADLWLCGVVIVDASPQVGICLYVFSGQVRGEDQPRPSAEGQAEWVAYDRLRTLPVVEDVPWLLERIHQMRPGSPPFFARSWYDEAGNWHMEFAD</sequence>
<dbReference type="PANTHER" id="PTHR43758:SF2">
    <property type="entry name" value="OXIDIZED PURINE NUCLEOSIDE TRIPHOSPHATE HYDROLASE"/>
    <property type="match status" value="1"/>
</dbReference>
<dbReference type="CDD" id="cd18886">
    <property type="entry name" value="NUDIX_MutT_Nudt1"/>
    <property type="match status" value="1"/>
</dbReference>
<feature type="domain" description="Nudix hydrolase" evidence="6">
    <location>
        <begin position="14"/>
        <end position="141"/>
    </location>
</feature>
<comment type="similarity">
    <text evidence="2">Belongs to the Nudix hydrolase family.</text>
</comment>
<dbReference type="InterPro" id="IPR000086">
    <property type="entry name" value="NUDIX_hydrolase_dom"/>
</dbReference>
<evidence type="ECO:0000256" key="5">
    <source>
        <dbReference type="ARBA" id="ARBA00022842"/>
    </source>
</evidence>
<dbReference type="PROSITE" id="PS00893">
    <property type="entry name" value="NUDIX_BOX"/>
    <property type="match status" value="1"/>
</dbReference>
<dbReference type="GO" id="GO:0005737">
    <property type="term" value="C:cytoplasm"/>
    <property type="evidence" value="ECO:0007669"/>
    <property type="project" value="TreeGrafter"/>
</dbReference>